<evidence type="ECO:0000259" key="7">
    <source>
        <dbReference type="Pfam" id="PF01881"/>
    </source>
</evidence>
<dbReference type="InterPro" id="IPR045747">
    <property type="entry name" value="CRISPR-assoc_prot_Cas6_N_sf"/>
</dbReference>
<feature type="active site" description="Proton acceptor" evidence="6">
    <location>
        <position position="28"/>
    </location>
</feature>
<dbReference type="InterPro" id="IPR049435">
    <property type="entry name" value="Cas_Cas6_C"/>
</dbReference>
<dbReference type="Pfam" id="PF01881">
    <property type="entry name" value="Cas_Cas6_C"/>
    <property type="match status" value="1"/>
</dbReference>
<dbReference type="PIRSF" id="PIRSF005054">
    <property type="entry name" value="PF1131"/>
    <property type="match status" value="1"/>
</dbReference>
<proteinExistence type="inferred from homology"/>
<gene>
    <name evidence="8" type="primary">cas6</name>
    <name evidence="8" type="ORF">C8Z91_22395</name>
</gene>
<dbReference type="InterPro" id="IPR010156">
    <property type="entry name" value="CRISPR-assoc_prot_Cas6"/>
</dbReference>
<sequence>MRVKITLQFPGQLIVPVHHFELLHGLIYASIRNEQYREHLHNEGYKYENRNFKGFCFSRLQGKHTASEGKLTFSSPVSFLFSTCDEQLMKELVSSLFTKDYVMIGHQRTTVLSVEQIEEKISERMRIRFLTPVTMYSTFMHNDKRKTYFYAPTEDDFSELIAANARKKYEAIFGQDPLDRTLTLTPLDKRHPKQVIFSFKKTIIKGWLGEFILQGDLELLKLVYDVGLGAKSSNGAGLFTVANHLDTKAEM</sequence>
<dbReference type="Gene3D" id="3.30.70.1900">
    <property type="match status" value="1"/>
</dbReference>
<comment type="function">
    <text evidence="4">CRISPR (clustered regularly interspaced short palindromic repeat), is an adaptive immune system that provides protection against mobile genetic elements (viruses, transposable elements and conjugative plasmids). CRISPR clusters contain sequences complementary to antecedent mobile elements and target invading nucleic acids. CRISPR clusters are transcribed and processed into CRISPR RNA (crRNA).</text>
</comment>
<evidence type="ECO:0000313" key="8">
    <source>
        <dbReference type="EMBL" id="PUA36904.1"/>
    </source>
</evidence>
<dbReference type="NCBIfam" id="TIGR01877">
    <property type="entry name" value="cas_cas6"/>
    <property type="match status" value="1"/>
</dbReference>
<keyword evidence="2" id="KW-0694">RNA-binding</keyword>
<evidence type="ECO:0000256" key="1">
    <source>
        <dbReference type="ARBA" id="ARBA00005937"/>
    </source>
</evidence>
<dbReference type="Pfam" id="PF21350">
    <property type="entry name" value="Cas6_I-A"/>
    <property type="match status" value="1"/>
</dbReference>
<dbReference type="GO" id="GO:0016788">
    <property type="term" value="F:hydrolase activity, acting on ester bonds"/>
    <property type="evidence" value="ECO:0007669"/>
    <property type="project" value="InterPro"/>
</dbReference>
<feature type="site" description="Transition state stabilizer" evidence="5">
    <location>
        <position position="53"/>
    </location>
</feature>
<evidence type="ECO:0000256" key="3">
    <source>
        <dbReference type="ARBA" id="ARBA00023118"/>
    </source>
</evidence>
<organism evidence="8 9">
    <name type="scientific">Paenibacillus elgii</name>
    <dbReference type="NCBI Taxonomy" id="189691"/>
    <lineage>
        <taxon>Bacteria</taxon>
        <taxon>Bacillati</taxon>
        <taxon>Bacillota</taxon>
        <taxon>Bacilli</taxon>
        <taxon>Bacillales</taxon>
        <taxon>Paenibacillaceae</taxon>
        <taxon>Paenibacillus</taxon>
    </lineage>
</organism>
<protein>
    <recommendedName>
        <fullName evidence="4">CRISPR-associated endoribonuclease</fullName>
    </recommendedName>
</protein>
<dbReference type="PANTHER" id="PTHR36984:SF1">
    <property type="entry name" value="CRISPR-ASSOCIATED ENDORIBONUCLEASE CAS6 1"/>
    <property type="match status" value="1"/>
</dbReference>
<comment type="similarity">
    <text evidence="1 4">Belongs to the CRISPR-associated protein Cas6/Cse3/CasE family.</text>
</comment>
<dbReference type="AlphaFoldDB" id="A0A2T6FYB5"/>
<name>A0A2T6FYB5_9BACL</name>
<evidence type="ECO:0000256" key="6">
    <source>
        <dbReference type="PIRSR" id="PIRSR005054-50"/>
    </source>
</evidence>
<evidence type="ECO:0000313" key="9">
    <source>
        <dbReference type="Proteomes" id="UP000244184"/>
    </source>
</evidence>
<reference evidence="8 9" key="1">
    <citation type="submission" date="2018-03" db="EMBL/GenBank/DDBJ databases">
        <title>Genome sequence of Paenibacillus elgii strain AC13 an antimicrobial compound producing bacteria.</title>
        <authorList>
            <person name="Kurokawa A.S."/>
            <person name="Araujo J.F."/>
            <person name="Costa R.A."/>
            <person name="Ortega D.B."/>
            <person name="Pires A.S."/>
            <person name="Pappas G.J.Jr."/>
            <person name="Franco O.L."/>
            <person name="Barreto C."/>
            <person name="Magalhaes B.S."/>
            <person name="Kruger R.H."/>
        </authorList>
    </citation>
    <scope>NUCLEOTIDE SEQUENCE [LARGE SCALE GENOMIC DNA]</scope>
    <source>
        <strain evidence="8 9">AC13</strain>
    </source>
</reference>
<dbReference type="Gene3D" id="3.30.70.1890">
    <property type="match status" value="1"/>
</dbReference>
<dbReference type="GO" id="GO:0051607">
    <property type="term" value="P:defense response to virus"/>
    <property type="evidence" value="ECO:0007669"/>
    <property type="project" value="UniProtKB-KW"/>
</dbReference>
<dbReference type="GO" id="GO:0003723">
    <property type="term" value="F:RNA binding"/>
    <property type="evidence" value="ECO:0007669"/>
    <property type="project" value="UniProtKB-KW"/>
</dbReference>
<feature type="active site" description="Proton donor" evidence="6">
    <location>
        <position position="41"/>
    </location>
</feature>
<dbReference type="EMBL" id="PYHP01000064">
    <property type="protein sequence ID" value="PUA36904.1"/>
    <property type="molecule type" value="Genomic_DNA"/>
</dbReference>
<evidence type="ECO:0000256" key="2">
    <source>
        <dbReference type="ARBA" id="ARBA00022884"/>
    </source>
</evidence>
<feature type="domain" description="CRISPR associated protein Cas6 C-terminal" evidence="7">
    <location>
        <begin position="119"/>
        <end position="240"/>
    </location>
</feature>
<dbReference type="PANTHER" id="PTHR36984">
    <property type="entry name" value="CRISPR-ASSOCIATED ENDORIBONUCLEASE CAS6 1"/>
    <property type="match status" value="1"/>
</dbReference>
<dbReference type="CDD" id="cd21140">
    <property type="entry name" value="Cas6_I-like"/>
    <property type="match status" value="1"/>
</dbReference>
<accession>A0A2T6FYB5</accession>
<evidence type="ECO:0000256" key="5">
    <source>
        <dbReference type="PIRSR" id="PIRSR005054-1"/>
    </source>
</evidence>
<evidence type="ECO:0000256" key="4">
    <source>
        <dbReference type="PIRNR" id="PIRNR005054"/>
    </source>
</evidence>
<dbReference type="Proteomes" id="UP000244184">
    <property type="component" value="Unassembled WGS sequence"/>
</dbReference>
<keyword evidence="3" id="KW-0051">Antiviral defense</keyword>
<comment type="caution">
    <text evidence="8">The sequence shown here is derived from an EMBL/GenBank/DDBJ whole genome shotgun (WGS) entry which is preliminary data.</text>
</comment>